<dbReference type="Pfam" id="PF13692">
    <property type="entry name" value="Glyco_trans_1_4"/>
    <property type="match status" value="1"/>
</dbReference>
<dbReference type="Pfam" id="PF13439">
    <property type="entry name" value="Glyco_transf_4"/>
    <property type="match status" value="1"/>
</dbReference>
<dbReference type="InterPro" id="IPR028098">
    <property type="entry name" value="Glyco_trans_4-like_N"/>
</dbReference>
<accession>A0ABR8MN84</accession>
<dbReference type="PANTHER" id="PTHR12526">
    <property type="entry name" value="GLYCOSYLTRANSFERASE"/>
    <property type="match status" value="1"/>
</dbReference>
<dbReference type="Gene3D" id="3.40.50.2000">
    <property type="entry name" value="Glycogen Phosphorylase B"/>
    <property type="match status" value="2"/>
</dbReference>
<keyword evidence="1" id="KW-0328">Glycosyltransferase</keyword>
<evidence type="ECO:0000259" key="3">
    <source>
        <dbReference type="Pfam" id="PF13439"/>
    </source>
</evidence>
<keyword evidence="5" id="KW-1185">Reference proteome</keyword>
<dbReference type="PANTHER" id="PTHR12526:SF510">
    <property type="entry name" value="D-INOSITOL 3-PHOSPHATE GLYCOSYLTRANSFERASE"/>
    <property type="match status" value="1"/>
</dbReference>
<proteinExistence type="predicted"/>
<evidence type="ECO:0000313" key="5">
    <source>
        <dbReference type="Proteomes" id="UP000649289"/>
    </source>
</evidence>
<evidence type="ECO:0000313" key="4">
    <source>
        <dbReference type="EMBL" id="MBD3917020.1"/>
    </source>
</evidence>
<dbReference type="Proteomes" id="UP000649289">
    <property type="component" value="Unassembled WGS sequence"/>
</dbReference>
<name>A0ABR8MN84_9ACTN</name>
<comment type="caution">
    <text evidence="4">The sequence shown here is derived from an EMBL/GenBank/DDBJ whole genome shotgun (WGS) entry which is preliminary data.</text>
</comment>
<dbReference type="EMBL" id="JACXYY010000010">
    <property type="protein sequence ID" value="MBD3917020.1"/>
    <property type="molecule type" value="Genomic_DNA"/>
</dbReference>
<sequence>MVLTQPSSPRTALWVVPVSDLAGVARHVLDVARNGIPGWRLVFLTPPGALPTRLRGLGAFVHVAPFGPDHGLRASSAALRDVVRRERPAVVHSHLAYADIVVALAAGRQPRLATTEHGIARDDVVYHRSGAKTRVMAAAHTARLRRFDAAIAVSRATAEAMVEKWRPPMSVAVIHNGVDRVSRLAPLAPQPANGCTTGLRILSLARLSPEKRLPLLLDGFAELHRSHPGARLTLAGVGPEEAALRSQVARLGLDEVVRLPGFVDPDAAMAEHDVLAMLSVWENCSYALLDAASRGMGVVASDVGGNPEILPPAALVEADDATAVARALETQGLDLDARPGLDAWPSVADMCDRIAAVYDQSGGRS</sequence>
<protein>
    <submittedName>
        <fullName evidence="4">Glycosyltransferase</fullName>
    </submittedName>
</protein>
<dbReference type="SUPFAM" id="SSF53756">
    <property type="entry name" value="UDP-Glycosyltransferase/glycogen phosphorylase"/>
    <property type="match status" value="1"/>
</dbReference>
<organism evidence="4 5">
    <name type="scientific">Nocardioides hwasunensis</name>
    <dbReference type="NCBI Taxonomy" id="397258"/>
    <lineage>
        <taxon>Bacteria</taxon>
        <taxon>Bacillati</taxon>
        <taxon>Actinomycetota</taxon>
        <taxon>Actinomycetes</taxon>
        <taxon>Propionibacteriales</taxon>
        <taxon>Nocardioidaceae</taxon>
        <taxon>Nocardioides</taxon>
    </lineage>
</organism>
<dbReference type="RefSeq" id="WP_191201351.1">
    <property type="nucleotide sequence ID" value="NZ_BAAAPA010000001.1"/>
</dbReference>
<feature type="domain" description="Glycosyltransferase subfamily 4-like N-terminal" evidence="3">
    <location>
        <begin position="23"/>
        <end position="179"/>
    </location>
</feature>
<keyword evidence="2" id="KW-0808">Transferase</keyword>
<evidence type="ECO:0000256" key="1">
    <source>
        <dbReference type="ARBA" id="ARBA00022676"/>
    </source>
</evidence>
<gene>
    <name evidence="4" type="ORF">IEZ25_20570</name>
</gene>
<evidence type="ECO:0000256" key="2">
    <source>
        <dbReference type="ARBA" id="ARBA00022679"/>
    </source>
</evidence>
<dbReference type="CDD" id="cd03811">
    <property type="entry name" value="GT4_GT28_WabH-like"/>
    <property type="match status" value="1"/>
</dbReference>
<reference evidence="4 5" key="1">
    <citation type="submission" date="2020-09" db="EMBL/GenBank/DDBJ databases">
        <title>novel species in genus Nocardioides.</title>
        <authorList>
            <person name="Zhang G."/>
        </authorList>
    </citation>
    <scope>NUCLEOTIDE SEQUENCE [LARGE SCALE GENOMIC DNA]</scope>
    <source>
        <strain evidence="4 5">19197</strain>
    </source>
</reference>